<proteinExistence type="predicted"/>
<dbReference type="EMBL" id="AEUU02000001">
    <property type="protein sequence ID" value="EGJ27679.1"/>
    <property type="molecule type" value="Genomic_DNA"/>
</dbReference>
<name>A0ABN0CWM9_STRPO</name>
<dbReference type="Proteomes" id="UP000005356">
    <property type="component" value="Unassembled WGS sequence"/>
</dbReference>
<protein>
    <submittedName>
        <fullName evidence="1">Uncharacterized protein</fullName>
    </submittedName>
</protein>
<gene>
    <name evidence="1" type="ORF">STRPO_0079</name>
</gene>
<comment type="caution">
    <text evidence="1">The sequence shown here is derived from an EMBL/GenBank/DDBJ whole genome shotgun (WGS) entry which is preliminary data.</text>
</comment>
<sequence>MPVCYNEYRKRSWSANQLQHRTVKKTVALLNENNPSYLSKSGDGLFFAFVTEYFIAQTNQSNGKATKTKDGLHNFKLSQKCSSFPSDFDELPIGITSFFQDLGATVFTFLPLNYTI</sequence>
<accession>A0ABN0CWM9</accession>
<evidence type="ECO:0000313" key="2">
    <source>
        <dbReference type="Proteomes" id="UP000005356"/>
    </source>
</evidence>
<keyword evidence="2" id="KW-1185">Reference proteome</keyword>
<reference evidence="1 2" key="1">
    <citation type="journal article" date="2014" name="Int. J. Syst. Evol. Microbiol.">
        <title>Phylogenomics and the dynamic genome evolution of the genus Streptococcus.</title>
        <authorList>
            <consortium name="The Broad Institute Genome Sequencing Platform"/>
            <person name="Richards V.P."/>
            <person name="Palmer S.R."/>
            <person name="Pavinski Bitar P.D."/>
            <person name="Qin X."/>
            <person name="Weinstock G.M."/>
            <person name="Highlander S.K."/>
            <person name="Town C.D."/>
            <person name="Burne R.A."/>
            <person name="Stanhope M.J."/>
        </authorList>
    </citation>
    <scope>NUCLEOTIDE SEQUENCE [LARGE SCALE GENOMIC DNA]</scope>
    <source>
        <strain evidence="1 2">Jelinkova 176</strain>
    </source>
</reference>
<evidence type="ECO:0000313" key="1">
    <source>
        <dbReference type="EMBL" id="EGJ27679.1"/>
    </source>
</evidence>
<organism evidence="1 2">
    <name type="scientific">Streptococcus porcinus str. Jelinkova 176</name>
    <dbReference type="NCBI Taxonomy" id="873448"/>
    <lineage>
        <taxon>Bacteria</taxon>
        <taxon>Bacillati</taxon>
        <taxon>Bacillota</taxon>
        <taxon>Bacilli</taxon>
        <taxon>Lactobacillales</taxon>
        <taxon>Streptococcaceae</taxon>
        <taxon>Streptococcus</taxon>
    </lineage>
</organism>